<evidence type="ECO:0000313" key="3">
    <source>
        <dbReference type="EMBL" id="MBE9117465.1"/>
    </source>
</evidence>
<feature type="domain" description="Inner membrane protein YqiJ N-terminal" evidence="2">
    <location>
        <begin position="13"/>
        <end position="103"/>
    </location>
</feature>
<organism evidence="3 4">
    <name type="scientific">Lusitaniella coriacea LEGE 07157</name>
    <dbReference type="NCBI Taxonomy" id="945747"/>
    <lineage>
        <taxon>Bacteria</taxon>
        <taxon>Bacillati</taxon>
        <taxon>Cyanobacteriota</taxon>
        <taxon>Cyanophyceae</taxon>
        <taxon>Spirulinales</taxon>
        <taxon>Lusitaniellaceae</taxon>
        <taxon>Lusitaniella</taxon>
    </lineage>
</organism>
<evidence type="ECO:0000259" key="2">
    <source>
        <dbReference type="Pfam" id="PF21001"/>
    </source>
</evidence>
<feature type="transmembrane region" description="Helical" evidence="1">
    <location>
        <begin position="73"/>
        <end position="94"/>
    </location>
</feature>
<protein>
    <submittedName>
        <fullName evidence="3">DUF1449 family protein</fullName>
    </submittedName>
</protein>
<sequence>MLYDLANLPYWLLLGLGVALFIFVIASGGGDDDLDLDADGDWWDVDADAEVDGDFDFSVVHILGWLGVGKVPLILLLATDFSFWGLIGWMLNVFVARFTGRIPTTFFGIGGLIFVASFISSLFVGSWISRPIGKLFAPFGQDASGDRLIGCVGTVVSKKIPSVIEGKIGQVDVSDAEQNLVSVSATIPQWATAIPHRGQLVLVIDRRTHSYLVIAKDTSDEDKWLANEQDIRDSHRN</sequence>
<dbReference type="Proteomes" id="UP000654482">
    <property type="component" value="Unassembled WGS sequence"/>
</dbReference>
<dbReference type="AlphaFoldDB" id="A0A8J7JCI4"/>
<comment type="caution">
    <text evidence="3">The sequence shown here is derived from an EMBL/GenBank/DDBJ whole genome shotgun (WGS) entry which is preliminary data.</text>
</comment>
<keyword evidence="4" id="KW-1185">Reference proteome</keyword>
<feature type="transmembrane region" description="Helical" evidence="1">
    <location>
        <begin position="106"/>
        <end position="128"/>
    </location>
</feature>
<evidence type="ECO:0000313" key="4">
    <source>
        <dbReference type="Proteomes" id="UP000654482"/>
    </source>
</evidence>
<evidence type="ECO:0000256" key="1">
    <source>
        <dbReference type="SAM" id="Phobius"/>
    </source>
</evidence>
<proteinExistence type="predicted"/>
<name>A0A8J7JCI4_9CYAN</name>
<keyword evidence="1" id="KW-1133">Transmembrane helix</keyword>
<dbReference type="Pfam" id="PF21001">
    <property type="entry name" value="YqiJ_N"/>
    <property type="match status" value="1"/>
</dbReference>
<keyword evidence="1" id="KW-0812">Transmembrane</keyword>
<dbReference type="RefSeq" id="WP_194030553.1">
    <property type="nucleotide sequence ID" value="NZ_JADEWZ010000025.1"/>
</dbReference>
<feature type="transmembrane region" description="Helical" evidence="1">
    <location>
        <begin position="7"/>
        <end position="26"/>
    </location>
</feature>
<accession>A0A8J7JCI4</accession>
<keyword evidence="1" id="KW-0472">Membrane</keyword>
<gene>
    <name evidence="3" type="ORF">IQ249_16310</name>
</gene>
<dbReference type="EMBL" id="JADEWZ010000025">
    <property type="protein sequence ID" value="MBE9117465.1"/>
    <property type="molecule type" value="Genomic_DNA"/>
</dbReference>
<dbReference type="InterPro" id="IPR048376">
    <property type="entry name" value="YqiJ_N"/>
</dbReference>
<reference evidence="3" key="1">
    <citation type="submission" date="2020-10" db="EMBL/GenBank/DDBJ databases">
        <authorList>
            <person name="Castelo-Branco R."/>
            <person name="Eusebio N."/>
            <person name="Adriana R."/>
            <person name="Vieira A."/>
            <person name="Brugerolle De Fraissinette N."/>
            <person name="Rezende De Castro R."/>
            <person name="Schneider M.P."/>
            <person name="Vasconcelos V."/>
            <person name="Leao P.N."/>
        </authorList>
    </citation>
    <scope>NUCLEOTIDE SEQUENCE</scope>
    <source>
        <strain evidence="3">LEGE 07157</strain>
    </source>
</reference>